<gene>
    <name evidence="2" type="ORF">HUK65_04660</name>
</gene>
<dbReference type="Gene3D" id="3.10.620.30">
    <property type="match status" value="1"/>
</dbReference>
<name>A0A7Z0KWQ6_9RHOB</name>
<organism evidence="2 3">
    <name type="scientific">Rhabdonatronobacter sediminivivens</name>
    <dbReference type="NCBI Taxonomy" id="2743469"/>
    <lineage>
        <taxon>Bacteria</taxon>
        <taxon>Pseudomonadati</taxon>
        <taxon>Pseudomonadota</taxon>
        <taxon>Alphaproteobacteria</taxon>
        <taxon>Rhodobacterales</taxon>
        <taxon>Paracoccaceae</taxon>
        <taxon>Rhabdonatronobacter</taxon>
    </lineage>
</organism>
<dbReference type="Pfam" id="PF01841">
    <property type="entry name" value="Transglut_core"/>
    <property type="match status" value="1"/>
</dbReference>
<dbReference type="InterPro" id="IPR002931">
    <property type="entry name" value="Transglutaminase-like"/>
</dbReference>
<feature type="domain" description="Transglutaminase-like" evidence="1">
    <location>
        <begin position="158"/>
        <end position="218"/>
    </location>
</feature>
<keyword evidence="3" id="KW-1185">Reference proteome</keyword>
<protein>
    <submittedName>
        <fullName evidence="2">Transglutaminase domain-containing protein</fullName>
    </submittedName>
</protein>
<sequence>MRIQIDVALHYRFMQPNTVFLTLEAAREAGQEIVQEDLFLGDAELYRIVGDAGVGERIWACLPGSELNLTYRALVDVTRPAMALEALEAAPLHRIPGEVAPYLRPSRYCQSDKFVTFVEKRFARFSGGRKVAAIRDWIEANLTYVHGSSDADTNVLETFAGRQGVCRDYAHLMCSMVRAAQIPARMVAVYSPDVIPPDFHAVAEVWLGGEWHLVDATGMGRADSMAVISVGRDAYDVAFMESQAPAEMLSQSINVLRV</sequence>
<dbReference type="RefSeq" id="WP_179904985.1">
    <property type="nucleotide sequence ID" value="NZ_JACBXS010000007.1"/>
</dbReference>
<dbReference type="SUPFAM" id="SSF54001">
    <property type="entry name" value="Cysteine proteinases"/>
    <property type="match status" value="1"/>
</dbReference>
<dbReference type="EMBL" id="JACBXS010000007">
    <property type="protein sequence ID" value="NYS24277.1"/>
    <property type="molecule type" value="Genomic_DNA"/>
</dbReference>
<evidence type="ECO:0000313" key="2">
    <source>
        <dbReference type="EMBL" id="NYS24277.1"/>
    </source>
</evidence>
<reference evidence="2 3" key="1">
    <citation type="journal article" date="2000" name="Arch. Microbiol.">
        <title>Rhodobaca bogoriensis gen. nov. and sp. nov., an alkaliphilic purple nonsulfur bacterium from African Rift Valley soda lakes.</title>
        <authorList>
            <person name="Milford A.D."/>
            <person name="Achenbach L.A."/>
            <person name="Jung D.O."/>
            <person name="Madigan M.T."/>
        </authorList>
    </citation>
    <scope>NUCLEOTIDE SEQUENCE [LARGE SCALE GENOMIC DNA]</scope>
    <source>
        <strain evidence="2 3">2376</strain>
    </source>
</reference>
<dbReference type="PANTHER" id="PTHR33490:SF12">
    <property type="entry name" value="BLL5557 PROTEIN"/>
    <property type="match status" value="1"/>
</dbReference>
<evidence type="ECO:0000259" key="1">
    <source>
        <dbReference type="SMART" id="SM00460"/>
    </source>
</evidence>
<proteinExistence type="predicted"/>
<accession>A0A7Z0KWQ6</accession>
<dbReference type="SMART" id="SM00460">
    <property type="entry name" value="TGc"/>
    <property type="match status" value="1"/>
</dbReference>
<evidence type="ECO:0000313" key="3">
    <source>
        <dbReference type="Proteomes" id="UP000529417"/>
    </source>
</evidence>
<dbReference type="Gene3D" id="2.60.40.2250">
    <property type="match status" value="1"/>
</dbReference>
<comment type="caution">
    <text evidence="2">The sequence shown here is derived from an EMBL/GenBank/DDBJ whole genome shotgun (WGS) entry which is preliminary data.</text>
</comment>
<dbReference type="Proteomes" id="UP000529417">
    <property type="component" value="Unassembled WGS sequence"/>
</dbReference>
<dbReference type="InterPro" id="IPR038765">
    <property type="entry name" value="Papain-like_cys_pep_sf"/>
</dbReference>
<dbReference type="PANTHER" id="PTHR33490">
    <property type="entry name" value="BLR5614 PROTEIN-RELATED"/>
    <property type="match status" value="1"/>
</dbReference>
<dbReference type="AlphaFoldDB" id="A0A7Z0KWQ6"/>